<organism evidence="1 2">
    <name type="scientific">Polaribacter filamentus</name>
    <dbReference type="NCBI Taxonomy" id="53483"/>
    <lineage>
        <taxon>Bacteria</taxon>
        <taxon>Pseudomonadati</taxon>
        <taxon>Bacteroidota</taxon>
        <taxon>Flavobacteriia</taxon>
        <taxon>Flavobacteriales</taxon>
        <taxon>Flavobacteriaceae</taxon>
    </lineage>
</organism>
<dbReference type="EMBL" id="MQUA01000013">
    <property type="protein sequence ID" value="PQB08229.1"/>
    <property type="molecule type" value="Genomic_DNA"/>
</dbReference>
<sequence>MKKYLIFITFFFFASKMTGQQKQEYYKEVDKKSVESYYLRYFVEVPDYWFSYKTDPNLMAHSPIEFKDSINSKDIFPSVIIRKNIFKGRTLEKNLKAFLRFYKNTYPKFQYILVEANHKMYGNIII</sequence>
<dbReference type="Proteomes" id="UP000239522">
    <property type="component" value="Unassembled WGS sequence"/>
</dbReference>
<evidence type="ECO:0000313" key="2">
    <source>
        <dbReference type="Proteomes" id="UP000239522"/>
    </source>
</evidence>
<name>A0A2S7KZY5_9FLAO</name>
<reference evidence="1 2" key="1">
    <citation type="submission" date="2016-11" db="EMBL/GenBank/DDBJ databases">
        <title>Trade-off between light-utilization and light-protection in marine flavobacteria.</title>
        <authorList>
            <person name="Kumagai Y."/>
        </authorList>
    </citation>
    <scope>NUCLEOTIDE SEQUENCE [LARGE SCALE GENOMIC DNA]</scope>
    <source>
        <strain evidence="1 2">ATCC 700397</strain>
    </source>
</reference>
<proteinExistence type="predicted"/>
<accession>A0A2S7KZY5</accession>
<keyword evidence="2" id="KW-1185">Reference proteome</keyword>
<dbReference type="RefSeq" id="WP_104810436.1">
    <property type="nucleotide sequence ID" value="NZ_MQUA01000013.1"/>
</dbReference>
<comment type="caution">
    <text evidence="1">The sequence shown here is derived from an EMBL/GenBank/DDBJ whole genome shotgun (WGS) entry which is preliminary data.</text>
</comment>
<dbReference type="AlphaFoldDB" id="A0A2S7KZY5"/>
<evidence type="ECO:0000313" key="1">
    <source>
        <dbReference type="EMBL" id="PQB08229.1"/>
    </source>
</evidence>
<gene>
    <name evidence="1" type="ORF">BST83_14625</name>
</gene>
<dbReference type="OrthoDB" id="1203257at2"/>
<protein>
    <submittedName>
        <fullName evidence="1">Uncharacterized protein</fullName>
    </submittedName>
</protein>